<gene>
    <name evidence="2" type="primary">Cnig_chr_V.g17514</name>
    <name evidence="2" type="ORF">B9Z55_017514</name>
</gene>
<evidence type="ECO:0008006" key="4">
    <source>
        <dbReference type="Google" id="ProtNLM"/>
    </source>
</evidence>
<name>A0A2G5T9X0_9PELO</name>
<feature type="transmembrane region" description="Helical" evidence="1">
    <location>
        <begin position="116"/>
        <end position="135"/>
    </location>
</feature>
<feature type="transmembrane region" description="Helical" evidence="1">
    <location>
        <begin position="303"/>
        <end position="325"/>
    </location>
</feature>
<keyword evidence="3" id="KW-1185">Reference proteome</keyword>
<evidence type="ECO:0000313" key="2">
    <source>
        <dbReference type="EMBL" id="PIC24038.1"/>
    </source>
</evidence>
<evidence type="ECO:0000256" key="1">
    <source>
        <dbReference type="SAM" id="Phobius"/>
    </source>
</evidence>
<proteinExistence type="predicted"/>
<feature type="transmembrane region" description="Helical" evidence="1">
    <location>
        <begin position="36"/>
        <end position="54"/>
    </location>
</feature>
<dbReference type="AlphaFoldDB" id="A0A2G5T9X0"/>
<dbReference type="EMBL" id="PDUG01000005">
    <property type="protein sequence ID" value="PIC24038.1"/>
    <property type="molecule type" value="Genomic_DNA"/>
</dbReference>
<keyword evidence="1" id="KW-0812">Transmembrane</keyword>
<sequence>MLRFFFISERLKMQKQLNWTLIAASCPEFKINQWDLVFYFIAFVGLILTLIQMWKFLKKRKEGSSFLSMLTDCDFVICLFFLVKYLGASLVFQSQNDILADLRIKYQIQLKTYQDLFDIFMNFVVLYLIVERFLWTCSSRTRQRWKMFTVAKPKFWLLFGTAIYCILALTTKPTVQSTVPLCDVEPYPIVFAEPAIKIIQLYIVPGISAFASVATLAFAIFTIPRLSKIGKGEEPVVQEEVKLMSWQSKRSIILNTVPIRRSIVCMLVVYATFLIRTVCYYIFIDPQTSSLFQKTPNVRNLTVWWYDAMSVVFSGSRFIVFYIFCRNQIVTEFP</sequence>
<organism evidence="2 3">
    <name type="scientific">Caenorhabditis nigoni</name>
    <dbReference type="NCBI Taxonomy" id="1611254"/>
    <lineage>
        <taxon>Eukaryota</taxon>
        <taxon>Metazoa</taxon>
        <taxon>Ecdysozoa</taxon>
        <taxon>Nematoda</taxon>
        <taxon>Chromadorea</taxon>
        <taxon>Rhabditida</taxon>
        <taxon>Rhabditina</taxon>
        <taxon>Rhabditomorpha</taxon>
        <taxon>Rhabditoidea</taxon>
        <taxon>Rhabditidae</taxon>
        <taxon>Peloderinae</taxon>
        <taxon>Caenorhabditis</taxon>
    </lineage>
</organism>
<evidence type="ECO:0000313" key="3">
    <source>
        <dbReference type="Proteomes" id="UP000230233"/>
    </source>
</evidence>
<reference evidence="3" key="1">
    <citation type="submission" date="2017-10" db="EMBL/GenBank/DDBJ databases">
        <title>Rapid genome shrinkage in a self-fertile nematode reveals novel sperm competition proteins.</title>
        <authorList>
            <person name="Yin D."/>
            <person name="Schwarz E.M."/>
            <person name="Thomas C.G."/>
            <person name="Felde R.L."/>
            <person name="Korf I.F."/>
            <person name="Cutter A.D."/>
            <person name="Schartner C.M."/>
            <person name="Ralston E.J."/>
            <person name="Meyer B.J."/>
            <person name="Haag E.S."/>
        </authorList>
    </citation>
    <scope>NUCLEOTIDE SEQUENCE [LARGE SCALE GENOMIC DNA]</scope>
    <source>
        <strain evidence="3">JU1422</strain>
    </source>
</reference>
<feature type="transmembrane region" description="Helical" evidence="1">
    <location>
        <begin position="66"/>
        <end position="87"/>
    </location>
</feature>
<feature type="transmembrane region" description="Helical" evidence="1">
    <location>
        <begin position="263"/>
        <end position="283"/>
    </location>
</feature>
<dbReference type="PROSITE" id="PS51257">
    <property type="entry name" value="PROKAR_LIPOPROTEIN"/>
    <property type="match status" value="1"/>
</dbReference>
<keyword evidence="1" id="KW-1133">Transmembrane helix</keyword>
<comment type="caution">
    <text evidence="2">The sequence shown here is derived from an EMBL/GenBank/DDBJ whole genome shotgun (WGS) entry which is preliminary data.</text>
</comment>
<feature type="transmembrane region" description="Helical" evidence="1">
    <location>
        <begin position="195"/>
        <end position="221"/>
    </location>
</feature>
<dbReference type="OrthoDB" id="5783916at2759"/>
<feature type="transmembrane region" description="Helical" evidence="1">
    <location>
        <begin position="155"/>
        <end position="175"/>
    </location>
</feature>
<protein>
    <recommendedName>
        <fullName evidence="4">G-protein coupled receptors family 1 profile domain-containing protein</fullName>
    </recommendedName>
</protein>
<dbReference type="Proteomes" id="UP000230233">
    <property type="component" value="Chromosome V"/>
</dbReference>
<keyword evidence="1" id="KW-0472">Membrane</keyword>
<accession>A0A2G5T9X0</accession>